<organism evidence="2 3">
    <name type="scientific">Enterococcus avium</name>
    <name type="common">Streptococcus avium</name>
    <dbReference type="NCBI Taxonomy" id="33945"/>
    <lineage>
        <taxon>Bacteria</taxon>
        <taxon>Bacillati</taxon>
        <taxon>Bacillota</taxon>
        <taxon>Bacilli</taxon>
        <taxon>Lactobacillales</taxon>
        <taxon>Enterococcaceae</taxon>
        <taxon>Enterococcus</taxon>
    </lineage>
</organism>
<proteinExistence type="predicted"/>
<gene>
    <name evidence="2" type="ORF">P7D43_06685</name>
</gene>
<evidence type="ECO:0000259" key="1">
    <source>
        <dbReference type="Pfam" id="PF09860"/>
    </source>
</evidence>
<dbReference type="InterPro" id="IPR018656">
    <property type="entry name" value="DUF2087"/>
</dbReference>
<accession>A0AAW8RV14</accession>
<dbReference type="EMBL" id="JARPWH010000016">
    <property type="protein sequence ID" value="MDT2402049.1"/>
    <property type="molecule type" value="Genomic_DNA"/>
</dbReference>
<name>A0AAW8RV14_ENTAV</name>
<dbReference type="Proteomes" id="UP001260773">
    <property type="component" value="Unassembled WGS sequence"/>
</dbReference>
<evidence type="ECO:0000313" key="3">
    <source>
        <dbReference type="Proteomes" id="UP001260773"/>
    </source>
</evidence>
<reference evidence="2" key="1">
    <citation type="submission" date="2023-03" db="EMBL/GenBank/DDBJ databases">
        <authorList>
            <person name="Shen W."/>
            <person name="Cai J."/>
        </authorList>
    </citation>
    <scope>NUCLEOTIDE SEQUENCE</scope>
    <source>
        <strain evidence="2">P33-2</strain>
    </source>
</reference>
<dbReference type="Pfam" id="PF09860">
    <property type="entry name" value="DUF2087"/>
    <property type="match status" value="1"/>
</dbReference>
<protein>
    <submittedName>
        <fullName evidence="2">DUF2087 domain-containing protein</fullName>
    </submittedName>
</protein>
<sequence>MQKLAENFTSEKQYNEKEINEIISRMFEDYVTIRRYLIEYGILGRTVDGRTYWKL</sequence>
<feature type="domain" description="DUF2087" evidence="1">
    <location>
        <begin position="2"/>
        <end position="53"/>
    </location>
</feature>
<evidence type="ECO:0000313" key="2">
    <source>
        <dbReference type="EMBL" id="MDT2402049.1"/>
    </source>
</evidence>
<comment type="caution">
    <text evidence="2">The sequence shown here is derived from an EMBL/GenBank/DDBJ whole genome shotgun (WGS) entry which is preliminary data.</text>
</comment>
<dbReference type="RefSeq" id="WP_311865017.1">
    <property type="nucleotide sequence ID" value="NZ_JARPWH010000016.1"/>
</dbReference>
<dbReference type="AlphaFoldDB" id="A0AAW8RV14"/>